<feature type="compositionally biased region" description="Polar residues" evidence="5">
    <location>
        <begin position="340"/>
        <end position="360"/>
    </location>
</feature>
<name>A0AAN9AD54_HALRR</name>
<feature type="compositionally biased region" description="Basic and acidic residues" evidence="5">
    <location>
        <begin position="326"/>
        <end position="338"/>
    </location>
</feature>
<feature type="compositionally biased region" description="Polar residues" evidence="5">
    <location>
        <begin position="1686"/>
        <end position="1695"/>
    </location>
</feature>
<dbReference type="EMBL" id="JAXCGZ010006190">
    <property type="protein sequence ID" value="KAK7080017.1"/>
    <property type="molecule type" value="Genomic_DNA"/>
</dbReference>
<feature type="compositionally biased region" description="Low complexity" evidence="5">
    <location>
        <begin position="1352"/>
        <end position="1361"/>
    </location>
</feature>
<comment type="caution">
    <text evidence="7">The sequence shown here is derived from an EMBL/GenBank/DDBJ whole genome shotgun (WGS) entry which is preliminary data.</text>
</comment>
<feature type="compositionally biased region" description="Basic and acidic residues" evidence="5">
    <location>
        <begin position="1089"/>
        <end position="1104"/>
    </location>
</feature>
<dbReference type="Proteomes" id="UP001381693">
    <property type="component" value="Unassembled WGS sequence"/>
</dbReference>
<keyword evidence="2" id="KW-0963">Cytoplasm</keyword>
<feature type="compositionally biased region" description="Polar residues" evidence="5">
    <location>
        <begin position="763"/>
        <end position="773"/>
    </location>
</feature>
<reference evidence="7 8" key="1">
    <citation type="submission" date="2023-11" db="EMBL/GenBank/DDBJ databases">
        <title>Halocaridina rubra genome assembly.</title>
        <authorList>
            <person name="Smith C."/>
        </authorList>
    </citation>
    <scope>NUCLEOTIDE SEQUENCE [LARGE SCALE GENOMIC DNA]</scope>
    <source>
        <strain evidence="7">EP-1</strain>
        <tissue evidence="7">Whole</tissue>
    </source>
</reference>
<feature type="compositionally biased region" description="Basic residues" evidence="5">
    <location>
        <begin position="1592"/>
        <end position="1601"/>
    </location>
</feature>
<feature type="compositionally biased region" description="Polar residues" evidence="5">
    <location>
        <begin position="1952"/>
        <end position="1961"/>
    </location>
</feature>
<protein>
    <recommendedName>
        <fullName evidence="6">ALMS motif domain-containing protein</fullName>
    </recommendedName>
</protein>
<keyword evidence="4" id="KW-0175">Coiled coil</keyword>
<feature type="region of interest" description="Disordered" evidence="5">
    <location>
        <begin position="1171"/>
        <end position="1208"/>
    </location>
</feature>
<proteinExistence type="predicted"/>
<feature type="compositionally biased region" description="Basic and acidic residues" evidence="5">
    <location>
        <begin position="1239"/>
        <end position="1255"/>
    </location>
</feature>
<feature type="region of interest" description="Disordered" evidence="5">
    <location>
        <begin position="1"/>
        <end position="43"/>
    </location>
</feature>
<feature type="region of interest" description="Disordered" evidence="5">
    <location>
        <begin position="254"/>
        <end position="360"/>
    </location>
</feature>
<feature type="compositionally biased region" description="Polar residues" evidence="5">
    <location>
        <begin position="1468"/>
        <end position="1485"/>
    </location>
</feature>
<feature type="compositionally biased region" description="Basic and acidic residues" evidence="5">
    <location>
        <begin position="1697"/>
        <end position="1706"/>
    </location>
</feature>
<feature type="region of interest" description="Disordered" evidence="5">
    <location>
        <begin position="1312"/>
        <end position="1410"/>
    </location>
</feature>
<evidence type="ECO:0000259" key="6">
    <source>
        <dbReference type="Pfam" id="PF15309"/>
    </source>
</evidence>
<feature type="region of interest" description="Disordered" evidence="5">
    <location>
        <begin position="1795"/>
        <end position="1842"/>
    </location>
</feature>
<feature type="compositionally biased region" description="Low complexity" evidence="5">
    <location>
        <begin position="299"/>
        <end position="310"/>
    </location>
</feature>
<feature type="compositionally biased region" description="Polar residues" evidence="5">
    <location>
        <begin position="724"/>
        <end position="742"/>
    </location>
</feature>
<accession>A0AAN9AD54</accession>
<feature type="region of interest" description="Disordered" evidence="5">
    <location>
        <begin position="112"/>
        <end position="141"/>
    </location>
</feature>
<feature type="compositionally biased region" description="Polar residues" evidence="5">
    <location>
        <begin position="1707"/>
        <end position="1716"/>
    </location>
</feature>
<feature type="region of interest" description="Disordered" evidence="5">
    <location>
        <begin position="1948"/>
        <end position="1990"/>
    </location>
</feature>
<feature type="region of interest" description="Disordered" evidence="5">
    <location>
        <begin position="1459"/>
        <end position="1486"/>
    </location>
</feature>
<feature type="region of interest" description="Disordered" evidence="5">
    <location>
        <begin position="957"/>
        <end position="1018"/>
    </location>
</feature>
<comment type="subcellular location">
    <subcellularLocation>
        <location evidence="1">Cytoplasm</location>
        <location evidence="1">Cytoskeleton</location>
        <location evidence="1">Microtubule organizing center</location>
        <location evidence="1">Centrosome</location>
    </subcellularLocation>
</comment>
<feature type="compositionally biased region" description="Polar residues" evidence="5">
    <location>
        <begin position="781"/>
        <end position="799"/>
    </location>
</feature>
<feature type="region of interest" description="Disordered" evidence="5">
    <location>
        <begin position="551"/>
        <end position="638"/>
    </location>
</feature>
<gene>
    <name evidence="7" type="ORF">SK128_010543</name>
</gene>
<evidence type="ECO:0000256" key="5">
    <source>
        <dbReference type="SAM" id="MobiDB-lite"/>
    </source>
</evidence>
<feature type="region of interest" description="Disordered" evidence="5">
    <location>
        <begin position="724"/>
        <end position="746"/>
    </location>
</feature>
<evidence type="ECO:0000313" key="7">
    <source>
        <dbReference type="EMBL" id="KAK7080017.1"/>
    </source>
</evidence>
<feature type="compositionally biased region" description="Acidic residues" evidence="5">
    <location>
        <begin position="1"/>
        <end position="11"/>
    </location>
</feature>
<feature type="compositionally biased region" description="Polar residues" evidence="5">
    <location>
        <begin position="1394"/>
        <end position="1410"/>
    </location>
</feature>
<feature type="region of interest" description="Disordered" evidence="5">
    <location>
        <begin position="763"/>
        <end position="869"/>
    </location>
</feature>
<dbReference type="Pfam" id="PF15309">
    <property type="entry name" value="ALMS_motif"/>
    <property type="match status" value="1"/>
</dbReference>
<evidence type="ECO:0000256" key="4">
    <source>
        <dbReference type="SAM" id="Coils"/>
    </source>
</evidence>
<feature type="compositionally biased region" description="Polar residues" evidence="5">
    <location>
        <begin position="1643"/>
        <end position="1669"/>
    </location>
</feature>
<feature type="region of interest" description="Disordered" evidence="5">
    <location>
        <begin position="452"/>
        <end position="495"/>
    </location>
</feature>
<feature type="region of interest" description="Disordered" evidence="5">
    <location>
        <begin position="1590"/>
        <end position="1716"/>
    </location>
</feature>
<feature type="domain" description="ALMS motif" evidence="6">
    <location>
        <begin position="2257"/>
        <end position="2379"/>
    </location>
</feature>
<feature type="compositionally biased region" description="Basic and acidic residues" evidence="5">
    <location>
        <begin position="1512"/>
        <end position="1522"/>
    </location>
</feature>
<feature type="compositionally biased region" description="Low complexity" evidence="5">
    <location>
        <begin position="963"/>
        <end position="974"/>
    </location>
</feature>
<evidence type="ECO:0000256" key="2">
    <source>
        <dbReference type="ARBA" id="ARBA00022490"/>
    </source>
</evidence>
<feature type="compositionally biased region" description="Basic and acidic residues" evidence="5">
    <location>
        <begin position="115"/>
        <end position="124"/>
    </location>
</feature>
<evidence type="ECO:0000256" key="1">
    <source>
        <dbReference type="ARBA" id="ARBA00004300"/>
    </source>
</evidence>
<organism evidence="7 8">
    <name type="scientific">Halocaridina rubra</name>
    <name type="common">Hawaiian red shrimp</name>
    <dbReference type="NCBI Taxonomy" id="373956"/>
    <lineage>
        <taxon>Eukaryota</taxon>
        <taxon>Metazoa</taxon>
        <taxon>Ecdysozoa</taxon>
        <taxon>Arthropoda</taxon>
        <taxon>Crustacea</taxon>
        <taxon>Multicrustacea</taxon>
        <taxon>Malacostraca</taxon>
        <taxon>Eumalacostraca</taxon>
        <taxon>Eucarida</taxon>
        <taxon>Decapoda</taxon>
        <taxon>Pleocyemata</taxon>
        <taxon>Caridea</taxon>
        <taxon>Atyoidea</taxon>
        <taxon>Atyidae</taxon>
        <taxon>Halocaridina</taxon>
    </lineage>
</organism>
<feature type="compositionally biased region" description="Basic and acidic residues" evidence="5">
    <location>
        <begin position="1621"/>
        <end position="1642"/>
    </location>
</feature>
<dbReference type="GO" id="GO:0005813">
    <property type="term" value="C:centrosome"/>
    <property type="evidence" value="ECO:0007669"/>
    <property type="project" value="UniProtKB-SubCell"/>
</dbReference>
<keyword evidence="8" id="KW-1185">Reference proteome</keyword>
<feature type="region of interest" description="Disordered" evidence="5">
    <location>
        <begin position="1089"/>
        <end position="1123"/>
    </location>
</feature>
<feature type="compositionally biased region" description="Polar residues" evidence="5">
    <location>
        <begin position="126"/>
        <end position="141"/>
    </location>
</feature>
<dbReference type="InterPro" id="IPR029299">
    <property type="entry name" value="ALMS_motif"/>
</dbReference>
<feature type="compositionally biased region" description="Polar residues" evidence="5">
    <location>
        <begin position="1549"/>
        <end position="1576"/>
    </location>
</feature>
<sequence length="2397" mass="265110">MSGSSEEDLDGLPDIYLSPLRAQDPAKYDPPVPSDAEHNVWEDTDSEVWTALVPEITTSEIPTLEGLSEKENEGMRLGQREEIEGTSSMDSTLNTNSSIYFADEAANIPGSYAMREPEGSRESDADGTSQSQDFNVRQTNTGIDRRQWKLQRGETPGSDCPHVAGMGVISRVFKKTVEPNVDVKISKNELFFSPGGDEGFIVPGGVSAYYSTGSGSETDGSEWQLEREHGSAAIIPVRDAVEGADNGTTEMQTYMTPAGPENMERNSPAGLSTPDAEIRLPFRVPPISGNKPESVRPPVVGQSEEGQVQVSRKDLGATDGEESGNDDQKRTGFKREASDNLPSDIQQISLGSQSENTDSVNTVLDMSRGEVQGCETDDTIDTPLLSPSQIEPALSHVGPKPTFVVGGPIAPRGKYRQFQSTVRGRMQDVMASLELEPNVDSRMFVDREQFLSQPPLCPPMPLGSERDQEMSLTSMVSVESTNHPESSDRVTSPSVLSVSSAASSKRLEWDSGADVGYAGNTPEQITSSLSTLERIALGSYASVLRTEPEGTTYVSEKQKLPKKNVKSSATKSVGSAGPSRRSHAEEPATTSSRILRNYPPRANIKFSSSEEDFENRFSSPGNSPRRKPRRKPSTSAMRKYDLPIKSVMKTKKAFGRLKEVMQELTNESKASSLVELNRMSSPVPKCRSSSQQSLSYLPDQFERSSDFLHVSVTACSSTSDATTVCQSSKLDGNSPAESPTSGHQKRELVGEVASDIAAATKSLSSEQNQFRTSIKSRDGTWPSSGNEISSKSQGSSEAETFSDVKDTDGESCPSCNLVSDEEPVNLKAKKNSENAKNHKNISKQQLKMSKKRSMQHQHDDSSSSSSLQRSSMLDFSGSLLESQVSLQSCNNALQALSARLKERIQALLDGGTMKKVQDYNKLQDYVAFIGTPSVNAEECRLKQGVANVIMRMFGEIGSDDTDMSNTMNSESSESATPETHTSDSKPRSVSENTVASHEEANPLSQNEPALGDESRRPVSSEVKDVFISHETESRAITPNGTIKIVPYRPSSATRTYFMAVSGALEEGIVEAERGGTPVDDLASGVTARQDDLRGQAEGQRKAAEDDLGFSSSTSYPTEVREEAGHVEDAVTIRSIKENTWEDEESESLSAPALPREWTSLGRSQFKFFPLPGTATSDESSPRRVGSSYSWEKRSSWHEDENEGRIADASNWKFTTTRSERLYKDKLGTLHIAKQPPGYTDDRDSHQSESTSEHEPQPLCTNDAGSQEERQPYGHPWTSSGSESAYETIRERHRHVDEALASSFEFYSTSPRDARLLGYVSSEGEKGKEEEMENMSASQAGAPDVEQSPPQPSLLQPQASASDESLTKQQINAKKKSLRKQQKQEGHSSHEGATFLSNLSSHTDGNDGSSSQVSFIKIQKHRYVRRIQRYIDSLEKLERALEGQLGESIGSEHSFRRYVTEGRSHTESDSNNVTQTRDILGQSETASSSVISSDISDEYELRKTNVPTRLRRKDVLARSETHPGAHSTNHASNSRVDEGSSYGMARPLQMHSSLASSPRFSLTHRSSDPVSSRASTLRQIEKEVRMLALAEKKSRHAVRKNLKAQSVPGTRPSRYRNIRKMHREEPRGEENPSKSLDASRRGTLDSNMSANYSPFEESSSQKRTVSSNKPRTMEDSSSISDDESISQNVPQNQMSRQGDGRETRETKQFGNVTTVPSNLRSFNQSNFTAVASEKTDPLTRTHLKYSENKDFGQMFPSTLCLDADYLRQSVGVQTSTSLLHLESRVEENINNSCRLSASDRISHDKQDMSTPRDLSPLTNDSNSIISSRKKNNRNNYKQTSSSVDKRTAYIISKGYREVHEELYPSKEDEKSTPYTNMQEKDGRPISTQAVACLLENSEGMKCESPKSTAADVEKVTVTNSADVPGSSNCFPSESGKRNTDMIEHKVSVPIPTDVNNQKSNKVVQPGRLGNNKQESVQADVPSSRPRSGTTRLGDTVEETVKNKLIRSEVGSEQMGFVSLEDSSRPLNPPDKNSRADAMGSEARLLIEVENTQATDDFTKTVTDRCNREQSDRSFMQSTSERFVNSSKNYFEGHRQVEGTNLQSQDVCITKSQDKHPKVLPIPIDNSASSQMEMEITNLQLTERYQGSYLSSNIPSTYLNENETVRSANHHLLQLYSDQLLPYKNHSDAGSDSVRSLEATIRSMQTKHESSCSLRCKNPVSFEVELSNKENIRKEQAKNKIKYSAHGSSGVLVDFSKKNLTLQEALSNARPSYVREASERRALIRLKQEMRQVAQNHNHEIISRIPTNLQTPSTLQRFLYKPDVAPLFSYKDIREQNRRLYQLLPEASVHQIKSHRSAQDRMNRLMAKMYSQKLRKKVLKGAVSHGHKDIVTPPPLHRK</sequence>
<evidence type="ECO:0000256" key="3">
    <source>
        <dbReference type="ARBA" id="ARBA00023212"/>
    </source>
</evidence>
<feature type="compositionally biased region" description="Polar residues" evidence="5">
    <location>
        <begin position="1362"/>
        <end position="1371"/>
    </location>
</feature>
<feature type="compositionally biased region" description="Polar residues" evidence="5">
    <location>
        <begin position="470"/>
        <end position="484"/>
    </location>
</feature>
<feature type="region of interest" description="Disordered" evidence="5">
    <location>
        <begin position="1509"/>
        <end position="1576"/>
    </location>
</feature>
<feature type="compositionally biased region" description="Basic and acidic residues" evidence="5">
    <location>
        <begin position="1190"/>
        <end position="1205"/>
    </location>
</feature>
<feature type="region of interest" description="Disordered" evidence="5">
    <location>
        <begin position="373"/>
        <end position="399"/>
    </location>
</feature>
<keyword evidence="3" id="KW-0206">Cytoskeleton</keyword>
<evidence type="ECO:0000313" key="8">
    <source>
        <dbReference type="Proteomes" id="UP001381693"/>
    </source>
</evidence>
<feature type="region of interest" description="Disordered" evidence="5">
    <location>
        <begin position="1224"/>
        <end position="1289"/>
    </location>
</feature>
<feature type="coiled-coil region" evidence="4">
    <location>
        <begin position="1419"/>
        <end position="1446"/>
    </location>
</feature>